<name>A0ABP5NIE6_9MICC</name>
<organism evidence="2 3">
    <name type="scientific">Sinomonas flava</name>
    <dbReference type="NCBI Taxonomy" id="496857"/>
    <lineage>
        <taxon>Bacteria</taxon>
        <taxon>Bacillati</taxon>
        <taxon>Actinomycetota</taxon>
        <taxon>Actinomycetes</taxon>
        <taxon>Micrococcales</taxon>
        <taxon>Micrococcaceae</taxon>
        <taxon>Sinomonas</taxon>
    </lineage>
</organism>
<evidence type="ECO:0000313" key="3">
    <source>
        <dbReference type="Proteomes" id="UP001500432"/>
    </source>
</evidence>
<dbReference type="Proteomes" id="UP001500432">
    <property type="component" value="Unassembled WGS sequence"/>
</dbReference>
<dbReference type="SUPFAM" id="SSF55021">
    <property type="entry name" value="ACT-like"/>
    <property type="match status" value="1"/>
</dbReference>
<keyword evidence="3" id="KW-1185">Reference proteome</keyword>
<gene>
    <name evidence="2" type="ORF">GCM10009849_15140</name>
</gene>
<dbReference type="EMBL" id="BAAAQW010000004">
    <property type="protein sequence ID" value="GAA2199288.1"/>
    <property type="molecule type" value="Genomic_DNA"/>
</dbReference>
<evidence type="ECO:0000313" key="2">
    <source>
        <dbReference type="EMBL" id="GAA2199288.1"/>
    </source>
</evidence>
<dbReference type="Gene3D" id="3.30.70.260">
    <property type="match status" value="1"/>
</dbReference>
<evidence type="ECO:0000256" key="1">
    <source>
        <dbReference type="SAM" id="MobiDB-lite"/>
    </source>
</evidence>
<evidence type="ECO:0008006" key="4">
    <source>
        <dbReference type="Google" id="ProtNLM"/>
    </source>
</evidence>
<comment type="caution">
    <text evidence="2">The sequence shown here is derived from an EMBL/GenBank/DDBJ whole genome shotgun (WGS) entry which is preliminary data.</text>
</comment>
<feature type="region of interest" description="Disordered" evidence="1">
    <location>
        <begin position="1"/>
        <end position="24"/>
    </location>
</feature>
<dbReference type="InterPro" id="IPR045865">
    <property type="entry name" value="ACT-like_dom_sf"/>
</dbReference>
<protein>
    <recommendedName>
        <fullName evidence="4">Formyltetrahydrofolate deformylase</fullName>
    </recommendedName>
</protein>
<feature type="compositionally biased region" description="Low complexity" evidence="1">
    <location>
        <begin position="12"/>
        <end position="24"/>
    </location>
</feature>
<accession>A0ABP5NIE6</accession>
<reference evidence="3" key="1">
    <citation type="journal article" date="2019" name="Int. J. Syst. Evol. Microbiol.">
        <title>The Global Catalogue of Microorganisms (GCM) 10K type strain sequencing project: providing services to taxonomists for standard genome sequencing and annotation.</title>
        <authorList>
            <consortium name="The Broad Institute Genomics Platform"/>
            <consortium name="The Broad Institute Genome Sequencing Center for Infectious Disease"/>
            <person name="Wu L."/>
            <person name="Ma J."/>
        </authorList>
    </citation>
    <scope>NUCLEOTIDE SEQUENCE [LARGE SCALE GENOMIC DNA]</scope>
    <source>
        <strain evidence="3">JCM 16034</strain>
    </source>
</reference>
<sequence length="63" mass="6658">MTATPTLTRPVPAAAAPSPGSAHSAVLTLACPQRAGIVHAVSRFLVERGFDITEHQQHRRVSS</sequence>
<proteinExistence type="predicted"/>